<dbReference type="EMBL" id="CP065425">
    <property type="protein sequence ID" value="QQZ09646.1"/>
    <property type="molecule type" value="Genomic_DNA"/>
</dbReference>
<accession>A0ABX7E1P5</accession>
<dbReference type="InterPro" id="IPR033919">
    <property type="entry name" value="TSA/FSA_arc/bac"/>
</dbReference>
<evidence type="ECO:0000313" key="3">
    <source>
        <dbReference type="EMBL" id="QQZ09646.1"/>
    </source>
</evidence>
<evidence type="ECO:0000313" key="4">
    <source>
        <dbReference type="Proteomes" id="UP000595691"/>
    </source>
</evidence>
<dbReference type="PROSITE" id="PS01054">
    <property type="entry name" value="TRANSALDOLASE_1"/>
    <property type="match status" value="1"/>
</dbReference>
<dbReference type="PANTHER" id="PTHR10683">
    <property type="entry name" value="TRANSALDOLASE"/>
    <property type="match status" value="1"/>
</dbReference>
<evidence type="ECO:0000256" key="1">
    <source>
        <dbReference type="ARBA" id="ARBA00004496"/>
    </source>
</evidence>
<dbReference type="InterPro" id="IPR013785">
    <property type="entry name" value="Aldolase_TIM"/>
</dbReference>
<dbReference type="InterPro" id="IPR001585">
    <property type="entry name" value="TAL/FSA"/>
</dbReference>
<dbReference type="Pfam" id="PF00923">
    <property type="entry name" value="TAL_FSA"/>
    <property type="match status" value="1"/>
</dbReference>
<organism evidence="3 4">
    <name type="scientific">Heyndrickxia vini</name>
    <dbReference type="NCBI Taxonomy" id="1476025"/>
    <lineage>
        <taxon>Bacteria</taxon>
        <taxon>Bacillati</taxon>
        <taxon>Bacillota</taxon>
        <taxon>Bacilli</taxon>
        <taxon>Bacillales</taxon>
        <taxon>Bacillaceae</taxon>
        <taxon>Heyndrickxia</taxon>
    </lineage>
</organism>
<keyword evidence="4" id="KW-1185">Reference proteome</keyword>
<dbReference type="SUPFAM" id="SSF51569">
    <property type="entry name" value="Aldolase"/>
    <property type="match status" value="1"/>
</dbReference>
<dbReference type="Proteomes" id="UP000595691">
    <property type="component" value="Chromosome"/>
</dbReference>
<evidence type="ECO:0000256" key="2">
    <source>
        <dbReference type="ARBA" id="ARBA00023270"/>
    </source>
</evidence>
<dbReference type="InterPro" id="IPR018225">
    <property type="entry name" value="Transaldolase_AS"/>
</dbReference>
<reference evidence="3 4" key="1">
    <citation type="submission" date="2020-11" db="EMBL/GenBank/DDBJ databases">
        <title>Taxonomic evaluation of the Bacillus sporothermodurans group of bacteria based on whole genome sequences.</title>
        <authorList>
            <person name="Fiedler G."/>
            <person name="Herbstmann A.-D."/>
            <person name="Doll E."/>
            <person name="Wenning M."/>
            <person name="Brinks E."/>
            <person name="Kabisch J."/>
            <person name="Breitenwieser F."/>
            <person name="Lappann M."/>
            <person name="Boehnlein C."/>
            <person name="Franz C."/>
        </authorList>
    </citation>
    <scope>NUCLEOTIDE SEQUENCE [LARGE SCALE GENOMIC DNA]</scope>
    <source>
        <strain evidence="3 4">JCM 19841</strain>
    </source>
</reference>
<comment type="subcellular location">
    <subcellularLocation>
        <location evidence="1">Cytoplasm</location>
    </subcellularLocation>
</comment>
<name>A0ABX7E1P5_9BACI</name>
<dbReference type="PANTHER" id="PTHR10683:SF36">
    <property type="entry name" value="TRANSALDOLASE"/>
    <property type="match status" value="1"/>
</dbReference>
<keyword evidence="2" id="KW-0704">Schiff base</keyword>
<gene>
    <name evidence="3" type="ORF">I5776_01270</name>
</gene>
<dbReference type="Gene3D" id="3.20.20.70">
    <property type="entry name" value="Aldolase class I"/>
    <property type="match status" value="1"/>
</dbReference>
<protein>
    <submittedName>
        <fullName evidence="3">Fructose-6-phosphate aldolase</fullName>
    </submittedName>
</protein>
<sequence length="226" mass="25109">MKLYIDSADIKQIAYLHEYFPISGVTTNPSIIAKEDRPYLDLLQNIKEVIGEERELFVQVIGDTPEEMVEEAKFIKRKLSGEIVLKVPVTEEGIKAIKLLTAENIPTLATTIYTPFQALIAAMAGAKYVAPYVNRIDNLIGNGVKVVSEIVSLYSTYQLPTEILAASFKNVQQVHDVCLAGAHSVTVDPEIIAKFIAFPATSKDVAEFKETWQNRYGVNKTNLMNS</sequence>
<dbReference type="RefSeq" id="WP_202778628.1">
    <property type="nucleotide sequence ID" value="NZ_CP065425.1"/>
</dbReference>
<proteinExistence type="predicted"/>
<dbReference type="PROSITE" id="PS00958">
    <property type="entry name" value="TRANSALDOLASE_2"/>
    <property type="match status" value="1"/>
</dbReference>
<dbReference type="CDD" id="cd00956">
    <property type="entry name" value="Transaldolase_FSA"/>
    <property type="match status" value="1"/>
</dbReference>